<dbReference type="EMBL" id="JAPDFW010000125">
    <property type="protein sequence ID" value="KAJ5067648.1"/>
    <property type="molecule type" value="Genomic_DNA"/>
</dbReference>
<dbReference type="InterPro" id="IPR000210">
    <property type="entry name" value="BTB/POZ_dom"/>
</dbReference>
<dbReference type="AlphaFoldDB" id="A0A9Q0R5V7"/>
<dbReference type="Gene3D" id="3.30.710.10">
    <property type="entry name" value="Potassium Channel Kv1.1, Chain A"/>
    <property type="match status" value="2"/>
</dbReference>
<keyword evidence="2" id="KW-0677">Repeat</keyword>
<dbReference type="InterPro" id="IPR015915">
    <property type="entry name" value="Kelch-typ_b-propeller"/>
</dbReference>
<organism evidence="4 5">
    <name type="scientific">Anaeramoeba ignava</name>
    <name type="common">Anaerobic marine amoeba</name>
    <dbReference type="NCBI Taxonomy" id="1746090"/>
    <lineage>
        <taxon>Eukaryota</taxon>
        <taxon>Metamonada</taxon>
        <taxon>Anaeramoebidae</taxon>
        <taxon>Anaeramoeba</taxon>
    </lineage>
</organism>
<dbReference type="OrthoDB" id="432528at2759"/>
<evidence type="ECO:0000256" key="1">
    <source>
        <dbReference type="ARBA" id="ARBA00022441"/>
    </source>
</evidence>
<dbReference type="SMART" id="SM00225">
    <property type="entry name" value="BTB"/>
    <property type="match status" value="2"/>
</dbReference>
<gene>
    <name evidence="4" type="ORF">M0811_02836</name>
</gene>
<comment type="caution">
    <text evidence="4">The sequence shown here is derived from an EMBL/GenBank/DDBJ whole genome shotgun (WGS) entry which is preliminary data.</text>
</comment>
<dbReference type="PROSITE" id="PS50097">
    <property type="entry name" value="BTB"/>
    <property type="match status" value="1"/>
</dbReference>
<evidence type="ECO:0000313" key="4">
    <source>
        <dbReference type="EMBL" id="KAJ5067648.1"/>
    </source>
</evidence>
<dbReference type="InterPro" id="IPR051568">
    <property type="entry name" value="LZTR1/Attractin"/>
</dbReference>
<dbReference type="InterPro" id="IPR011043">
    <property type="entry name" value="Gal_Oxase/kelch_b-propeller"/>
</dbReference>
<dbReference type="InterPro" id="IPR011333">
    <property type="entry name" value="SKP1/BTB/POZ_sf"/>
</dbReference>
<name>A0A9Q0R5V7_ANAIG</name>
<evidence type="ECO:0000256" key="2">
    <source>
        <dbReference type="ARBA" id="ARBA00022737"/>
    </source>
</evidence>
<dbReference type="Gene3D" id="2.120.10.80">
    <property type="entry name" value="Kelch-type beta propeller"/>
    <property type="match status" value="2"/>
</dbReference>
<dbReference type="SUPFAM" id="SSF54695">
    <property type="entry name" value="POZ domain"/>
    <property type="match status" value="2"/>
</dbReference>
<dbReference type="Pfam" id="PF00651">
    <property type="entry name" value="BTB"/>
    <property type="match status" value="1"/>
</dbReference>
<dbReference type="GO" id="GO:0005794">
    <property type="term" value="C:Golgi apparatus"/>
    <property type="evidence" value="ECO:0007669"/>
    <property type="project" value="TreeGrafter"/>
</dbReference>
<dbReference type="SUPFAM" id="SSF50965">
    <property type="entry name" value="Galactose oxidase, central domain"/>
    <property type="match status" value="2"/>
</dbReference>
<feature type="domain" description="BTB" evidence="3">
    <location>
        <begin position="846"/>
        <end position="918"/>
    </location>
</feature>
<protein>
    <submittedName>
        <fullName evidence="4">Leucine-zipper-like transcriptional regulator 1</fullName>
    </submittedName>
</protein>
<keyword evidence="1" id="KW-0880">Kelch repeat</keyword>
<dbReference type="PANTHER" id="PTHR46376:SF1">
    <property type="entry name" value="LEUCINE-ZIPPER-LIKE TRANSCRIPTIONAL REGULATOR 1"/>
    <property type="match status" value="1"/>
</dbReference>
<accession>A0A9Q0R5V7</accession>
<dbReference type="Pfam" id="PF24681">
    <property type="entry name" value="Kelch_KLHDC2_KLHL20_DRC7"/>
    <property type="match status" value="2"/>
</dbReference>
<sequence length="970" mass="112094">MFQPNYLSKDYPRSWHSFEHFQYTSQEYPDEVFPQKRVAHSSVIYKEKMYIFSGFQIYSETFSDLYSYDLIDKKWKKEEQYGEIPYGRNGHSAIVAQDLMWIFGGADENEIYLNELYSYNFETKMWKKEQANSQFPSERVLHSAFLINEKEMAIFGGVNQQGNLLFDLNIFNFETKIWRTIQNTPKMNDEMNCFLFENRLYAFDDSFKKTFTFDFLNEEWSDSIENEGSFPKVNMGVSFSVIGNAVFIFGGFPEPKSDLSKLYLYYPHKHQFVSFILDDTPISRYKHSASVYQTENETHVLIFGGIHKEETCFNELHEYTFPKGFIPYPTFVSAGEIFEEKIYIYGGMGVGEHTTRALIEYNIEEKRWREIKTTGEIVPALYGAGHLLYKDCMLIYGGIVDEDISNTFYALDLRKFEWRILASGEKCPRLTLPYLFSVQDTLFLVGSQADTRKIELYRFDFTSKNFESLLILGNDIEYEETPPIVFHQNKLFVLLGKSVIWASFADPSKTAFEPQLIQLEPSPQMKILDGDEKTENLARTLCTPVVVNDKIFVYSGLGMTDDNASDLSIVIDLSEKTYKLITKTELKKPACFGYLPLVYSNNTIILFGGGRSHSFKDSNILSFLQLEPPPNPIFSDFEQLRQSQETAQTVFSIHTQTGRKEFKIHDAVLLSRCKKWDPNIKAAVISLFEIIGPDLVDHIFHFIYSAQISDELLESTSFDNLCAIFSIALTLGIDFLRRKCEQILIQNHLNISTCLELLVLFDSVESKNSKNSVLCLIAENQESLFAQFEQISKLSSTSPHLTQEIEACISNPDNFVVQKEFALGPKQAQTDFIEDMSKLFDSQRGSNFIINAYDLDAKHTKPINTHRDVLYARSELYRGMFISVMDESNSVTDMSNRSYKAVYSFVKYLYTGDLDQNLEISVLNELLDAWIYYGLTDNHLQLICQERINQIENSLLKKNQLKNNQENENI</sequence>
<proteinExistence type="predicted"/>
<dbReference type="PANTHER" id="PTHR46376">
    <property type="entry name" value="LEUCINE-ZIPPER-LIKE TRANSCRIPTIONAL REGULATOR 1"/>
    <property type="match status" value="1"/>
</dbReference>
<evidence type="ECO:0000313" key="5">
    <source>
        <dbReference type="Proteomes" id="UP001149090"/>
    </source>
</evidence>
<reference evidence="4" key="1">
    <citation type="submission" date="2022-10" db="EMBL/GenBank/DDBJ databases">
        <title>Novel sulphate-reducing endosymbionts in the free-living metamonad Anaeramoeba.</title>
        <authorList>
            <person name="Jerlstrom-Hultqvist J."/>
            <person name="Cepicka I."/>
            <person name="Gallot-Lavallee L."/>
            <person name="Salas-Leiva D."/>
            <person name="Curtis B.A."/>
            <person name="Zahonova K."/>
            <person name="Pipaliya S."/>
            <person name="Dacks J."/>
            <person name="Roger A.J."/>
        </authorList>
    </citation>
    <scope>NUCLEOTIDE SEQUENCE</scope>
    <source>
        <strain evidence="4">BMAN</strain>
    </source>
</reference>
<keyword evidence="5" id="KW-1185">Reference proteome</keyword>
<evidence type="ECO:0000259" key="3">
    <source>
        <dbReference type="PROSITE" id="PS50097"/>
    </source>
</evidence>
<dbReference type="Proteomes" id="UP001149090">
    <property type="component" value="Unassembled WGS sequence"/>
</dbReference>